<keyword evidence="3" id="KW-0804">Transcription</keyword>
<sequence length="139" mass="15378">MSVEEAAEIRQGVTRLARRLRAVRTPGALSNNKLGVLGQLYRGGPRTPGELAAAEHQRPQSLTRVFAELEAEGLIARTRAEDDGRQSLLSLTDAGREALRGEVAERDEWLARAMEECTDTEREVLLLAARLMDRLSDVK</sequence>
<dbReference type="PANTHER" id="PTHR39515">
    <property type="entry name" value="CONSERVED PROTEIN"/>
    <property type="match status" value="1"/>
</dbReference>
<evidence type="ECO:0000313" key="6">
    <source>
        <dbReference type="Proteomes" id="UP000037151"/>
    </source>
</evidence>
<dbReference type="InterPro" id="IPR052526">
    <property type="entry name" value="HTH-type_Bedaq_tolerance"/>
</dbReference>
<keyword evidence="2" id="KW-0238">DNA-binding</keyword>
<evidence type="ECO:0000256" key="3">
    <source>
        <dbReference type="ARBA" id="ARBA00023163"/>
    </source>
</evidence>
<dbReference type="Gene3D" id="1.10.10.10">
    <property type="entry name" value="Winged helix-like DNA-binding domain superfamily/Winged helix DNA-binding domain"/>
    <property type="match status" value="1"/>
</dbReference>
<dbReference type="OrthoDB" id="3628964at2"/>
<evidence type="ECO:0000256" key="2">
    <source>
        <dbReference type="ARBA" id="ARBA00023125"/>
    </source>
</evidence>
<dbReference type="PANTHER" id="PTHR39515:SF2">
    <property type="entry name" value="HTH-TYPE TRANSCRIPTIONAL REGULATOR RV0880"/>
    <property type="match status" value="1"/>
</dbReference>
<evidence type="ECO:0000256" key="1">
    <source>
        <dbReference type="ARBA" id="ARBA00023015"/>
    </source>
</evidence>
<reference evidence="6" key="1">
    <citation type="submission" date="2014-07" db="EMBL/GenBank/DDBJ databases">
        <title>Genome sequencing of plant-pathogenic Streptomyces species.</title>
        <authorList>
            <person name="Harrison J."/>
            <person name="Sapp M."/>
            <person name="Thwaites R."/>
            <person name="Studholme D.J."/>
        </authorList>
    </citation>
    <scope>NUCLEOTIDE SEQUENCE [LARGE SCALE GENOMIC DNA]</scope>
    <source>
        <strain evidence="6">NCPPB 4445</strain>
    </source>
</reference>
<dbReference type="PROSITE" id="PS50995">
    <property type="entry name" value="HTH_MARR_2"/>
    <property type="match status" value="1"/>
</dbReference>
<evidence type="ECO:0000259" key="4">
    <source>
        <dbReference type="PROSITE" id="PS50995"/>
    </source>
</evidence>
<protein>
    <submittedName>
        <fullName evidence="5">MarR family transcriptional regulator</fullName>
    </submittedName>
</protein>
<dbReference type="AlphaFoldDB" id="A0A0L0KRI1"/>
<comment type="caution">
    <text evidence="5">The sequence shown here is derived from an EMBL/GenBank/DDBJ whole genome shotgun (WGS) entry which is preliminary data.</text>
</comment>
<dbReference type="SUPFAM" id="SSF46785">
    <property type="entry name" value="Winged helix' DNA-binding domain"/>
    <property type="match status" value="1"/>
</dbReference>
<dbReference type="PATRIC" id="fig|42234.21.peg.47"/>
<dbReference type="Gene3D" id="1.10.287.100">
    <property type="match status" value="1"/>
</dbReference>
<keyword evidence="1" id="KW-0805">Transcription regulation</keyword>
<organism evidence="5 6">
    <name type="scientific">Streptomyces acidiscabies</name>
    <dbReference type="NCBI Taxonomy" id="42234"/>
    <lineage>
        <taxon>Bacteria</taxon>
        <taxon>Bacillati</taxon>
        <taxon>Actinomycetota</taxon>
        <taxon>Actinomycetes</taxon>
        <taxon>Kitasatosporales</taxon>
        <taxon>Streptomycetaceae</taxon>
        <taxon>Streptomyces</taxon>
    </lineage>
</organism>
<name>A0A0L0KRI1_9ACTN</name>
<feature type="domain" description="HTH marR-type" evidence="4">
    <location>
        <begin position="6"/>
        <end position="134"/>
    </location>
</feature>
<gene>
    <name evidence="5" type="ORF">IQ63_00205</name>
</gene>
<dbReference type="InterPro" id="IPR036388">
    <property type="entry name" value="WH-like_DNA-bd_sf"/>
</dbReference>
<dbReference type="RefSeq" id="WP_050368830.1">
    <property type="nucleotide sequence ID" value="NZ_CP122560.1"/>
</dbReference>
<dbReference type="InterPro" id="IPR036390">
    <property type="entry name" value="WH_DNA-bd_sf"/>
</dbReference>
<dbReference type="PROSITE" id="PS01117">
    <property type="entry name" value="HTH_MARR_1"/>
    <property type="match status" value="1"/>
</dbReference>
<evidence type="ECO:0000313" key="5">
    <source>
        <dbReference type="EMBL" id="KND40320.1"/>
    </source>
</evidence>
<dbReference type="GO" id="GO:0003677">
    <property type="term" value="F:DNA binding"/>
    <property type="evidence" value="ECO:0007669"/>
    <property type="project" value="UniProtKB-KW"/>
</dbReference>
<dbReference type="SMART" id="SM00347">
    <property type="entry name" value="HTH_MARR"/>
    <property type="match status" value="1"/>
</dbReference>
<dbReference type="InterPro" id="IPR000835">
    <property type="entry name" value="HTH_MarR-typ"/>
</dbReference>
<dbReference type="Pfam" id="PF12802">
    <property type="entry name" value="MarR_2"/>
    <property type="match status" value="1"/>
</dbReference>
<dbReference type="EMBL" id="JPPY01000002">
    <property type="protein sequence ID" value="KND40320.1"/>
    <property type="molecule type" value="Genomic_DNA"/>
</dbReference>
<dbReference type="InterPro" id="IPR023187">
    <property type="entry name" value="Tscrpt_reg_MarR-type_CS"/>
</dbReference>
<dbReference type="GO" id="GO:0003700">
    <property type="term" value="F:DNA-binding transcription factor activity"/>
    <property type="evidence" value="ECO:0007669"/>
    <property type="project" value="InterPro"/>
</dbReference>
<dbReference type="Proteomes" id="UP000037151">
    <property type="component" value="Unassembled WGS sequence"/>
</dbReference>
<accession>A0A0L0KRI1</accession>
<proteinExistence type="predicted"/>